<organism evidence="1 2">
    <name type="scientific">Viridothelium virens</name>
    <name type="common">Speckled blister lichen</name>
    <name type="synonym">Trypethelium virens</name>
    <dbReference type="NCBI Taxonomy" id="1048519"/>
    <lineage>
        <taxon>Eukaryota</taxon>
        <taxon>Fungi</taxon>
        <taxon>Dikarya</taxon>
        <taxon>Ascomycota</taxon>
        <taxon>Pezizomycotina</taxon>
        <taxon>Dothideomycetes</taxon>
        <taxon>Dothideomycetes incertae sedis</taxon>
        <taxon>Trypetheliales</taxon>
        <taxon>Trypetheliaceae</taxon>
        <taxon>Viridothelium</taxon>
    </lineage>
</organism>
<dbReference type="Pfam" id="PF08584">
    <property type="entry name" value="Ribonuc_P_40"/>
    <property type="match status" value="1"/>
</dbReference>
<dbReference type="OrthoDB" id="63112at2759"/>
<name>A0A6A6H6X1_VIRVR</name>
<evidence type="ECO:0000313" key="1">
    <source>
        <dbReference type="EMBL" id="KAF2233578.1"/>
    </source>
</evidence>
<proteinExistence type="predicted"/>
<accession>A0A6A6H6X1</accession>
<evidence type="ECO:0000313" key="2">
    <source>
        <dbReference type="Proteomes" id="UP000800092"/>
    </source>
</evidence>
<reference evidence="1" key="1">
    <citation type="journal article" date="2020" name="Stud. Mycol.">
        <title>101 Dothideomycetes genomes: a test case for predicting lifestyles and emergence of pathogens.</title>
        <authorList>
            <person name="Haridas S."/>
            <person name="Albert R."/>
            <person name="Binder M."/>
            <person name="Bloem J."/>
            <person name="Labutti K."/>
            <person name="Salamov A."/>
            <person name="Andreopoulos B."/>
            <person name="Baker S."/>
            <person name="Barry K."/>
            <person name="Bills G."/>
            <person name="Bluhm B."/>
            <person name="Cannon C."/>
            <person name="Castanera R."/>
            <person name="Culley D."/>
            <person name="Daum C."/>
            <person name="Ezra D."/>
            <person name="Gonzalez J."/>
            <person name="Henrissat B."/>
            <person name="Kuo A."/>
            <person name="Liang C."/>
            <person name="Lipzen A."/>
            <person name="Lutzoni F."/>
            <person name="Magnuson J."/>
            <person name="Mondo S."/>
            <person name="Nolan M."/>
            <person name="Ohm R."/>
            <person name="Pangilinan J."/>
            <person name="Park H.-J."/>
            <person name="Ramirez L."/>
            <person name="Alfaro M."/>
            <person name="Sun H."/>
            <person name="Tritt A."/>
            <person name="Yoshinaga Y."/>
            <person name="Zwiers L.-H."/>
            <person name="Turgeon B."/>
            <person name="Goodwin S."/>
            <person name="Spatafora J."/>
            <person name="Crous P."/>
            <person name="Grigoriev I."/>
        </authorList>
    </citation>
    <scope>NUCLEOTIDE SEQUENCE</scope>
    <source>
        <strain evidence="1">Tuck. ex Michener</strain>
    </source>
</reference>
<dbReference type="PANTHER" id="PTHR15396">
    <property type="entry name" value="RIBONUCLEASE P PROTEIN SUBUNIT P40"/>
    <property type="match status" value="1"/>
</dbReference>
<dbReference type="GO" id="GO:0004526">
    <property type="term" value="F:ribonuclease P activity"/>
    <property type="evidence" value="ECO:0007669"/>
    <property type="project" value="TreeGrafter"/>
</dbReference>
<dbReference type="GO" id="GO:0000171">
    <property type="term" value="F:ribonuclease MRP activity"/>
    <property type="evidence" value="ECO:0007669"/>
    <property type="project" value="TreeGrafter"/>
</dbReference>
<keyword evidence="2" id="KW-1185">Reference proteome</keyword>
<dbReference type="GO" id="GO:0000447">
    <property type="term" value="P:endonucleolytic cleavage in ITS1 to separate SSU-rRNA from 5.8S rRNA and LSU-rRNA from tricistronic rRNA transcript (SSU-rRNA, 5.8S rRNA, LSU-rRNA)"/>
    <property type="evidence" value="ECO:0007669"/>
    <property type="project" value="TreeGrafter"/>
</dbReference>
<dbReference type="Proteomes" id="UP000800092">
    <property type="component" value="Unassembled WGS sequence"/>
</dbReference>
<dbReference type="PANTHER" id="PTHR15396:SF1">
    <property type="entry name" value="RIBONUCLEASE P PROTEIN SUBUNIT P40"/>
    <property type="match status" value="1"/>
</dbReference>
<dbReference type="GO" id="GO:0001682">
    <property type="term" value="P:tRNA 5'-leader removal"/>
    <property type="evidence" value="ECO:0007669"/>
    <property type="project" value="InterPro"/>
</dbReference>
<gene>
    <name evidence="1" type="ORF">EV356DRAFT_468111</name>
</gene>
<sequence length="354" mass="40448">MLNFTKEAPLSAKCAFVHSSLPAFVDENQPPSKRKPFSTFASQTHNYTIDLLLPAEVYHLIEQKLHNNEYSQPYFRVYMSLGDIIEKDFFNKYVKTGKAMMLSEGRPKVDNTFSLQDGVLRLELDRPTYERVGLVGRPTSSGGRKHQKARFLIEIDLRLSSMVHGKKGFNRVQWAFKNVLNNTLSWLFYDLYTPTKSSEADAASPLAKHHPFHETVKPQVNHIERARIPAFFPATGLQDYEYAAELLEWLGLALLDSPRIRADDSIDSYLSRYVVPVSQDAEGKEVEVSTRNLVNIKWRGFMPSSFVEKLFMNARRQAGQDWFALSVCGFQGGGYSVLNAGRDVLTWEWPMDHL</sequence>
<dbReference type="GO" id="GO:0000172">
    <property type="term" value="C:ribonuclease MRP complex"/>
    <property type="evidence" value="ECO:0007669"/>
    <property type="project" value="TreeGrafter"/>
</dbReference>
<protein>
    <submittedName>
        <fullName evidence="1">Uncharacterized protein</fullName>
    </submittedName>
</protein>
<dbReference type="GO" id="GO:0030681">
    <property type="term" value="C:multimeric ribonuclease P complex"/>
    <property type="evidence" value="ECO:0007669"/>
    <property type="project" value="TreeGrafter"/>
</dbReference>
<dbReference type="InterPro" id="IPR013893">
    <property type="entry name" value="RNase_P_Rpp40"/>
</dbReference>
<dbReference type="AlphaFoldDB" id="A0A6A6H6X1"/>
<dbReference type="EMBL" id="ML991805">
    <property type="protein sequence ID" value="KAF2233578.1"/>
    <property type="molecule type" value="Genomic_DNA"/>
</dbReference>